<sequence length="87" mass="9740">MRLINNLSLMSLTAIGDIYHDPNMSNVNLYEGQPPVLIRNLDQLNAHFTRGSCRCYVISRLLAAACYVYSSTDTVGVRDDDVFLARS</sequence>
<gene>
    <name evidence="1" type="ORF">GWI33_018592</name>
</gene>
<proteinExistence type="predicted"/>
<protein>
    <submittedName>
        <fullName evidence="1">Uncharacterized protein</fullName>
    </submittedName>
</protein>
<dbReference type="EMBL" id="JAACXV010014336">
    <property type="protein sequence ID" value="KAF7268258.1"/>
    <property type="molecule type" value="Genomic_DNA"/>
</dbReference>
<dbReference type="Proteomes" id="UP000625711">
    <property type="component" value="Unassembled WGS sequence"/>
</dbReference>
<dbReference type="AlphaFoldDB" id="A0A834M2C2"/>
<organism evidence="1 2">
    <name type="scientific">Rhynchophorus ferrugineus</name>
    <name type="common">Red palm weevil</name>
    <name type="synonym">Curculio ferrugineus</name>
    <dbReference type="NCBI Taxonomy" id="354439"/>
    <lineage>
        <taxon>Eukaryota</taxon>
        <taxon>Metazoa</taxon>
        <taxon>Ecdysozoa</taxon>
        <taxon>Arthropoda</taxon>
        <taxon>Hexapoda</taxon>
        <taxon>Insecta</taxon>
        <taxon>Pterygota</taxon>
        <taxon>Neoptera</taxon>
        <taxon>Endopterygota</taxon>
        <taxon>Coleoptera</taxon>
        <taxon>Polyphaga</taxon>
        <taxon>Cucujiformia</taxon>
        <taxon>Curculionidae</taxon>
        <taxon>Dryophthorinae</taxon>
        <taxon>Rhynchophorus</taxon>
    </lineage>
</organism>
<keyword evidence="2" id="KW-1185">Reference proteome</keyword>
<evidence type="ECO:0000313" key="1">
    <source>
        <dbReference type="EMBL" id="KAF7268258.1"/>
    </source>
</evidence>
<comment type="caution">
    <text evidence="1">The sequence shown here is derived from an EMBL/GenBank/DDBJ whole genome shotgun (WGS) entry which is preliminary data.</text>
</comment>
<evidence type="ECO:0000313" key="2">
    <source>
        <dbReference type="Proteomes" id="UP000625711"/>
    </source>
</evidence>
<accession>A0A834M2C2</accession>
<name>A0A834M2C2_RHYFE</name>
<reference evidence="1" key="1">
    <citation type="submission" date="2020-08" db="EMBL/GenBank/DDBJ databases">
        <title>Genome sequencing and assembly of the red palm weevil Rhynchophorus ferrugineus.</title>
        <authorList>
            <person name="Dias G.B."/>
            <person name="Bergman C.M."/>
            <person name="Manee M."/>
        </authorList>
    </citation>
    <scope>NUCLEOTIDE SEQUENCE</scope>
    <source>
        <strain evidence="1">AA-2017</strain>
        <tissue evidence="1">Whole larva</tissue>
    </source>
</reference>